<keyword evidence="4" id="KW-1185">Reference proteome</keyword>
<proteinExistence type="predicted"/>
<feature type="region of interest" description="Disordered" evidence="1">
    <location>
        <begin position="430"/>
        <end position="461"/>
    </location>
</feature>
<dbReference type="NCBIfam" id="TIGR03755">
    <property type="entry name" value="conj_TIGR03755"/>
    <property type="match status" value="1"/>
</dbReference>
<dbReference type="PROSITE" id="PS51257">
    <property type="entry name" value="PROKAR_LIPOPROTEIN"/>
    <property type="match status" value="1"/>
</dbReference>
<comment type="caution">
    <text evidence="3">The sequence shown here is derived from an EMBL/GenBank/DDBJ whole genome shotgun (WGS) entry which is preliminary data.</text>
</comment>
<keyword evidence="2" id="KW-0732">Signal</keyword>
<accession>A0ABW2QPY8</accession>
<dbReference type="EMBL" id="JBHTCA010000014">
    <property type="protein sequence ID" value="MFC7410347.1"/>
    <property type="molecule type" value="Genomic_DNA"/>
</dbReference>
<evidence type="ECO:0000313" key="4">
    <source>
        <dbReference type="Proteomes" id="UP001596501"/>
    </source>
</evidence>
<evidence type="ECO:0000256" key="2">
    <source>
        <dbReference type="SAM" id="SignalP"/>
    </source>
</evidence>
<name>A0ABW2QPY8_9BURK</name>
<gene>
    <name evidence="3" type="ORF">ACFQPB_15890</name>
</gene>
<feature type="chain" id="PRO_5045614807" evidence="2">
    <location>
        <begin position="34"/>
        <end position="461"/>
    </location>
</feature>
<evidence type="ECO:0000313" key="3">
    <source>
        <dbReference type="EMBL" id="MFC7410347.1"/>
    </source>
</evidence>
<organism evidence="3 4">
    <name type="scientific">Hydrogenophaga atypica</name>
    <dbReference type="NCBI Taxonomy" id="249409"/>
    <lineage>
        <taxon>Bacteria</taxon>
        <taxon>Pseudomonadati</taxon>
        <taxon>Pseudomonadota</taxon>
        <taxon>Betaproteobacteria</taxon>
        <taxon>Burkholderiales</taxon>
        <taxon>Comamonadaceae</taxon>
        <taxon>Hydrogenophaga</taxon>
    </lineage>
</organism>
<sequence>MKPMRFRPTHTALACVFAITLGCVSLAPTPVHAQAVSNSSLYYRLGGGDPAARANNKSQTALRLGLSLNIRANYSCGKFDIGLSWSNVMNGFSQLGQTIANAIKAGIASLPLYAFQRAQPGLYQLFQNFSQKADAMVSASLKTCEEMEALIKQGKNPYEDWISMAKGESWRGKAQASGDVVQAKLDINKNEEAQRYGVTWVFGQKAGGAQTPPIQPIRDLAVAGYNATLNKPTTTSATATYTSGAEGSTRLAQAFKSPEEMATFGTEVLGDQKVVLCTTGSDCPESTAVSTASGLGPKYEAEIALVQPTLATLVSAPRANYTDMKQISAPGMAVSPALVDSIRKLPPDARSMAVGRLSQELAMHRVIDKALVLRNALVTSLSLPEVSAAGDVSKEVQSKIDRLTQYINDMMFEFRIRKEMTAETALTLMSNQESRDSGAARVRDGGLNDPMPLEGGRVKSQ</sequence>
<reference evidence="4" key="1">
    <citation type="journal article" date="2019" name="Int. J. Syst. Evol. Microbiol.">
        <title>The Global Catalogue of Microorganisms (GCM) 10K type strain sequencing project: providing services to taxonomists for standard genome sequencing and annotation.</title>
        <authorList>
            <consortium name="The Broad Institute Genomics Platform"/>
            <consortium name="The Broad Institute Genome Sequencing Center for Infectious Disease"/>
            <person name="Wu L."/>
            <person name="Ma J."/>
        </authorList>
    </citation>
    <scope>NUCLEOTIDE SEQUENCE [LARGE SCALE GENOMIC DNA]</scope>
    <source>
        <strain evidence="4">CGMCC 1.12371</strain>
    </source>
</reference>
<dbReference type="InterPro" id="IPR021204">
    <property type="entry name" value="Integr_conj_element_PFL4711"/>
</dbReference>
<protein>
    <submittedName>
        <fullName evidence="3">Integrating conjugative element protein</fullName>
    </submittedName>
</protein>
<evidence type="ECO:0000256" key="1">
    <source>
        <dbReference type="SAM" id="MobiDB-lite"/>
    </source>
</evidence>
<feature type="signal peptide" evidence="2">
    <location>
        <begin position="1"/>
        <end position="33"/>
    </location>
</feature>
<feature type="compositionally biased region" description="Basic and acidic residues" evidence="1">
    <location>
        <begin position="433"/>
        <end position="446"/>
    </location>
</feature>
<dbReference type="Proteomes" id="UP001596501">
    <property type="component" value="Unassembled WGS sequence"/>
</dbReference>
<dbReference type="RefSeq" id="WP_382225277.1">
    <property type="nucleotide sequence ID" value="NZ_JBHTCA010000014.1"/>
</dbReference>